<name>A0A5B7II30_PORTR</name>
<accession>A0A5B7II30</accession>
<dbReference type="EMBL" id="VSRR010053339">
    <property type="protein sequence ID" value="MPC80194.1"/>
    <property type="molecule type" value="Genomic_DNA"/>
</dbReference>
<evidence type="ECO:0000313" key="1">
    <source>
        <dbReference type="EMBL" id="MPC80194.1"/>
    </source>
</evidence>
<gene>
    <name evidence="1" type="ORF">E2C01_074765</name>
</gene>
<protein>
    <submittedName>
        <fullName evidence="1">Uncharacterized protein</fullName>
    </submittedName>
</protein>
<dbReference type="AlphaFoldDB" id="A0A5B7II30"/>
<dbReference type="Proteomes" id="UP000324222">
    <property type="component" value="Unassembled WGS sequence"/>
</dbReference>
<organism evidence="1 2">
    <name type="scientific">Portunus trituberculatus</name>
    <name type="common">Swimming crab</name>
    <name type="synonym">Neptunus trituberculatus</name>
    <dbReference type="NCBI Taxonomy" id="210409"/>
    <lineage>
        <taxon>Eukaryota</taxon>
        <taxon>Metazoa</taxon>
        <taxon>Ecdysozoa</taxon>
        <taxon>Arthropoda</taxon>
        <taxon>Crustacea</taxon>
        <taxon>Multicrustacea</taxon>
        <taxon>Malacostraca</taxon>
        <taxon>Eumalacostraca</taxon>
        <taxon>Eucarida</taxon>
        <taxon>Decapoda</taxon>
        <taxon>Pleocyemata</taxon>
        <taxon>Brachyura</taxon>
        <taxon>Eubrachyura</taxon>
        <taxon>Portunoidea</taxon>
        <taxon>Portunidae</taxon>
        <taxon>Portuninae</taxon>
        <taxon>Portunus</taxon>
    </lineage>
</organism>
<evidence type="ECO:0000313" key="2">
    <source>
        <dbReference type="Proteomes" id="UP000324222"/>
    </source>
</evidence>
<keyword evidence="2" id="KW-1185">Reference proteome</keyword>
<sequence>MRCSVAGEERRLPTPFTGTTFTSRHAWSQWGCPDWRQGILRGGRGGERSGWWGVELLPDAKRKGRKNIYIAPRFRHLPDAPFLAAAPLYRDEARVLG</sequence>
<reference evidence="1 2" key="1">
    <citation type="submission" date="2019-05" db="EMBL/GenBank/DDBJ databases">
        <title>Another draft genome of Portunus trituberculatus and its Hox gene families provides insights of decapod evolution.</title>
        <authorList>
            <person name="Jeong J.-H."/>
            <person name="Song I."/>
            <person name="Kim S."/>
            <person name="Choi T."/>
            <person name="Kim D."/>
            <person name="Ryu S."/>
            <person name="Kim W."/>
        </authorList>
    </citation>
    <scope>NUCLEOTIDE SEQUENCE [LARGE SCALE GENOMIC DNA]</scope>
    <source>
        <tissue evidence="1">Muscle</tissue>
    </source>
</reference>
<proteinExistence type="predicted"/>
<comment type="caution">
    <text evidence="1">The sequence shown here is derived from an EMBL/GenBank/DDBJ whole genome shotgun (WGS) entry which is preliminary data.</text>
</comment>